<dbReference type="Proteomes" id="UP000279833">
    <property type="component" value="Unassembled WGS sequence"/>
</dbReference>
<protein>
    <submittedName>
        <fullName evidence="1 3">Uncharacterized protein</fullName>
    </submittedName>
</protein>
<evidence type="ECO:0000313" key="3">
    <source>
        <dbReference type="WBParaSite" id="SCUD_0002087501-mRNA-1"/>
    </source>
</evidence>
<proteinExistence type="predicted"/>
<evidence type="ECO:0000313" key="2">
    <source>
        <dbReference type="Proteomes" id="UP000279833"/>
    </source>
</evidence>
<reference evidence="3" key="1">
    <citation type="submission" date="2016-06" db="UniProtKB">
        <authorList>
            <consortium name="WormBaseParasite"/>
        </authorList>
    </citation>
    <scope>IDENTIFICATION</scope>
</reference>
<accession>A0A183L0M3</accession>
<gene>
    <name evidence="1" type="ORF">SCUD_LOCUS20871</name>
</gene>
<evidence type="ECO:0000313" key="1">
    <source>
        <dbReference type="EMBL" id="VDP73643.1"/>
    </source>
</evidence>
<sequence>MISFMKKYWSRLITWKHAITYINPFSRSHLLCVRSISPGRRRKKQ</sequence>
<dbReference type="AlphaFoldDB" id="A0A183L0M3"/>
<name>A0A183L0M3_9TREM</name>
<organism evidence="3">
    <name type="scientific">Schistosoma curassoni</name>
    <dbReference type="NCBI Taxonomy" id="6186"/>
    <lineage>
        <taxon>Eukaryota</taxon>
        <taxon>Metazoa</taxon>
        <taxon>Spiralia</taxon>
        <taxon>Lophotrochozoa</taxon>
        <taxon>Platyhelminthes</taxon>
        <taxon>Trematoda</taxon>
        <taxon>Digenea</taxon>
        <taxon>Strigeidida</taxon>
        <taxon>Schistosomatoidea</taxon>
        <taxon>Schistosomatidae</taxon>
        <taxon>Schistosoma</taxon>
    </lineage>
</organism>
<keyword evidence="2" id="KW-1185">Reference proteome</keyword>
<dbReference type="EMBL" id="UZAK01045231">
    <property type="protein sequence ID" value="VDP73643.1"/>
    <property type="molecule type" value="Genomic_DNA"/>
</dbReference>
<reference evidence="1 2" key="2">
    <citation type="submission" date="2018-11" db="EMBL/GenBank/DDBJ databases">
        <authorList>
            <consortium name="Pathogen Informatics"/>
        </authorList>
    </citation>
    <scope>NUCLEOTIDE SEQUENCE [LARGE SCALE GENOMIC DNA]</scope>
    <source>
        <strain evidence="1">Dakar</strain>
        <strain evidence="2">Dakar, Senegal</strain>
    </source>
</reference>
<dbReference type="WBParaSite" id="SCUD_0002087501-mRNA-1">
    <property type="protein sequence ID" value="SCUD_0002087501-mRNA-1"/>
    <property type="gene ID" value="SCUD_0002087501"/>
</dbReference>